<evidence type="ECO:0000256" key="7">
    <source>
        <dbReference type="ARBA" id="ARBA00022989"/>
    </source>
</evidence>
<keyword evidence="4 12" id="KW-0808">Transferase</keyword>
<dbReference type="InterPro" id="IPR038578">
    <property type="entry name" value="GT29-like_sf"/>
</dbReference>
<evidence type="ECO:0000256" key="9">
    <source>
        <dbReference type="ARBA" id="ARBA00023136"/>
    </source>
</evidence>
<dbReference type="GO" id="GO:0000139">
    <property type="term" value="C:Golgi membrane"/>
    <property type="evidence" value="ECO:0007669"/>
    <property type="project" value="UniProtKB-SubCell"/>
</dbReference>
<keyword evidence="8" id="KW-0333">Golgi apparatus</keyword>
<dbReference type="OrthoDB" id="10264956at2759"/>
<proteinExistence type="inferred from homology"/>
<accession>A0A4Z2E7C4</accession>
<evidence type="ECO:0000313" key="13">
    <source>
        <dbReference type="Proteomes" id="UP000314294"/>
    </source>
</evidence>
<reference evidence="12 13" key="1">
    <citation type="submission" date="2019-03" db="EMBL/GenBank/DDBJ databases">
        <title>First draft genome of Liparis tanakae, snailfish: a comprehensive survey of snailfish specific genes.</title>
        <authorList>
            <person name="Kim W."/>
            <person name="Song I."/>
            <person name="Jeong J.-H."/>
            <person name="Kim D."/>
            <person name="Kim S."/>
            <person name="Ryu S."/>
            <person name="Song J.Y."/>
            <person name="Lee S.K."/>
        </authorList>
    </citation>
    <scope>NUCLEOTIDE SEQUENCE [LARGE SCALE GENOMIC DNA]</scope>
    <source>
        <tissue evidence="12">Muscle</tissue>
    </source>
</reference>
<name>A0A4Z2E7C4_9TELE</name>
<keyword evidence="11" id="KW-0325">Glycoprotein</keyword>
<evidence type="ECO:0000256" key="8">
    <source>
        <dbReference type="ARBA" id="ARBA00023034"/>
    </source>
</evidence>
<dbReference type="GO" id="GO:0003836">
    <property type="term" value="F:beta-galactoside (CMP) alpha-2,3-sialyltransferase activity"/>
    <property type="evidence" value="ECO:0007669"/>
    <property type="project" value="TreeGrafter"/>
</dbReference>
<dbReference type="PANTHER" id="PTHR46032">
    <property type="entry name" value="ALPHA-2,3-SIALYLTRANSFERASE ST3GAL I ISOFORM X1"/>
    <property type="match status" value="1"/>
</dbReference>
<dbReference type="InterPro" id="IPR051757">
    <property type="entry name" value="Beta-gal_alpha2-3_sialyltrans"/>
</dbReference>
<comment type="similarity">
    <text evidence="2">Belongs to the glycosyltransferase 29 family.</text>
</comment>
<dbReference type="InterPro" id="IPR001675">
    <property type="entry name" value="Glyco_trans_29"/>
</dbReference>
<keyword evidence="3 12" id="KW-0328">Glycosyltransferase</keyword>
<evidence type="ECO:0000256" key="2">
    <source>
        <dbReference type="ARBA" id="ARBA00006003"/>
    </source>
</evidence>
<dbReference type="Proteomes" id="UP000314294">
    <property type="component" value="Unassembled WGS sequence"/>
</dbReference>
<keyword evidence="7" id="KW-1133">Transmembrane helix</keyword>
<evidence type="ECO:0000313" key="12">
    <source>
        <dbReference type="EMBL" id="TNN24677.1"/>
    </source>
</evidence>
<evidence type="ECO:0000256" key="4">
    <source>
        <dbReference type="ARBA" id="ARBA00022679"/>
    </source>
</evidence>
<evidence type="ECO:0000256" key="10">
    <source>
        <dbReference type="ARBA" id="ARBA00023157"/>
    </source>
</evidence>
<keyword evidence="5" id="KW-0812">Transmembrane</keyword>
<evidence type="ECO:0000256" key="1">
    <source>
        <dbReference type="ARBA" id="ARBA00004323"/>
    </source>
</evidence>
<dbReference type="GO" id="GO:0097503">
    <property type="term" value="P:sialylation"/>
    <property type="evidence" value="ECO:0007669"/>
    <property type="project" value="TreeGrafter"/>
</dbReference>
<dbReference type="AlphaFoldDB" id="A0A4Z2E7C4"/>
<comment type="caution">
    <text evidence="12">The sequence shown here is derived from an EMBL/GenBank/DDBJ whole genome shotgun (WGS) entry which is preliminary data.</text>
</comment>
<dbReference type="Gene3D" id="3.90.1480.20">
    <property type="entry name" value="Glycosyl transferase family 29"/>
    <property type="match status" value="1"/>
</dbReference>
<dbReference type="PANTHER" id="PTHR46032:SF6">
    <property type="entry name" value="CMP-N-ACETYLNEURAMINATE-BETA-GALACTOSAMIDE-ALPHA-2,3-SIALYLTRANSFERASE 1"/>
    <property type="match status" value="1"/>
</dbReference>
<evidence type="ECO:0000256" key="3">
    <source>
        <dbReference type="ARBA" id="ARBA00022676"/>
    </source>
</evidence>
<keyword evidence="6" id="KW-0735">Signal-anchor</keyword>
<protein>
    <submittedName>
        <fullName evidence="12">CMP-N-acetylneuraminate-beta-galactosamide-alpha-2,3-sialyltransferase 1</fullName>
    </submittedName>
</protein>
<evidence type="ECO:0000256" key="5">
    <source>
        <dbReference type="ARBA" id="ARBA00022692"/>
    </source>
</evidence>
<evidence type="ECO:0000256" key="11">
    <source>
        <dbReference type="ARBA" id="ARBA00023180"/>
    </source>
</evidence>
<comment type="subcellular location">
    <subcellularLocation>
        <location evidence="1">Golgi apparatus membrane</location>
        <topology evidence="1">Single-pass type II membrane protein</topology>
    </subcellularLocation>
</comment>
<dbReference type="Pfam" id="PF00777">
    <property type="entry name" value="Glyco_transf_29"/>
    <property type="match status" value="1"/>
</dbReference>
<keyword evidence="9" id="KW-0472">Membrane</keyword>
<evidence type="ECO:0000256" key="6">
    <source>
        <dbReference type="ARBA" id="ARBA00022968"/>
    </source>
</evidence>
<keyword evidence="10" id="KW-1015">Disulfide bond</keyword>
<dbReference type="EMBL" id="SRLO01014602">
    <property type="protein sequence ID" value="TNN24677.1"/>
    <property type="molecule type" value="Genomic_DNA"/>
</dbReference>
<keyword evidence="13" id="KW-1185">Reference proteome</keyword>
<sequence>MFPKKPEVEASSPARCRTCAVVGNSINLKNSHYGPLIDFQDYVIRINKGLTKGYEEDVGTRTTHHVMYPVSAVDLENTTSLVLFAFKIRDLEWIMKALNTGISYKERPLKANTDLVSILLNAFVKNLLSQKVIV</sequence>
<organism evidence="12 13">
    <name type="scientific">Liparis tanakae</name>
    <name type="common">Tanaka's snailfish</name>
    <dbReference type="NCBI Taxonomy" id="230148"/>
    <lineage>
        <taxon>Eukaryota</taxon>
        <taxon>Metazoa</taxon>
        <taxon>Chordata</taxon>
        <taxon>Craniata</taxon>
        <taxon>Vertebrata</taxon>
        <taxon>Euteleostomi</taxon>
        <taxon>Actinopterygii</taxon>
        <taxon>Neopterygii</taxon>
        <taxon>Teleostei</taxon>
        <taxon>Neoteleostei</taxon>
        <taxon>Acanthomorphata</taxon>
        <taxon>Eupercaria</taxon>
        <taxon>Perciformes</taxon>
        <taxon>Cottioidei</taxon>
        <taxon>Cottales</taxon>
        <taxon>Liparidae</taxon>
        <taxon>Liparis</taxon>
    </lineage>
</organism>
<dbReference type="FunFam" id="3.90.1480.20:FF:000015">
    <property type="entry name" value="Lactosylceramide alpha-2,3-sialyltransferase"/>
    <property type="match status" value="1"/>
</dbReference>
<gene>
    <name evidence="12" type="primary">ST3GAL1_4</name>
    <name evidence="12" type="ORF">EYF80_065197</name>
</gene>